<name>A0A505D0R1_9ACTN</name>
<dbReference type="GO" id="GO:0046872">
    <property type="term" value="F:metal ion binding"/>
    <property type="evidence" value="ECO:0007669"/>
    <property type="project" value="InterPro"/>
</dbReference>
<dbReference type="Pfam" id="PF11716">
    <property type="entry name" value="MDMPI_N"/>
    <property type="match status" value="1"/>
</dbReference>
<feature type="domain" description="Mycothiol-dependent maleylpyruvate isomerase metal-binding" evidence="1">
    <location>
        <begin position="11"/>
        <end position="100"/>
    </location>
</feature>
<dbReference type="EMBL" id="VCHX02000339">
    <property type="protein sequence ID" value="TPQ16200.1"/>
    <property type="molecule type" value="Genomic_DNA"/>
</dbReference>
<dbReference type="AlphaFoldDB" id="A0A505D0R1"/>
<keyword evidence="3" id="KW-1185">Reference proteome</keyword>
<dbReference type="NCBIfam" id="TIGR03083">
    <property type="entry name" value="maleylpyruvate isomerase family mycothiol-dependent enzyme"/>
    <property type="match status" value="1"/>
</dbReference>
<evidence type="ECO:0000259" key="1">
    <source>
        <dbReference type="Pfam" id="PF11716"/>
    </source>
</evidence>
<gene>
    <name evidence="2" type="ORF">FGD71_043175</name>
</gene>
<keyword evidence="2" id="KW-0413">Isomerase</keyword>
<protein>
    <submittedName>
        <fullName evidence="2">Maleylpyruvate isomerase family mycothiol-dependent enzyme</fullName>
    </submittedName>
</protein>
<evidence type="ECO:0000313" key="2">
    <source>
        <dbReference type="EMBL" id="TPQ16200.1"/>
    </source>
</evidence>
<comment type="caution">
    <text evidence="2">The sequence shown here is derived from an EMBL/GenBank/DDBJ whole genome shotgun (WGS) entry which is preliminary data.</text>
</comment>
<dbReference type="OrthoDB" id="5178565at2"/>
<dbReference type="SUPFAM" id="SSF109854">
    <property type="entry name" value="DinB/YfiT-like putative metalloenzymes"/>
    <property type="match status" value="1"/>
</dbReference>
<accession>A0A505D0R1</accession>
<keyword evidence="2" id="KW-0670">Pyruvate</keyword>
<dbReference type="Gene3D" id="1.20.120.450">
    <property type="entry name" value="dinb family like domain"/>
    <property type="match status" value="1"/>
</dbReference>
<sequence>MHKAAMWRVIDEERADLADLLVSLTPEQWACPSLCEGWTVRHVAAHLSLAPRARLAPVLWDVVQARGNFDRFVDNVTRREAVRPPADLVTELRAASGSRRLAPGQKLADAMMDVLVHGQDIAVPLGIDRPMPLEAARHSTEHVWRMGFPFHARKRLRGLRLVATDTDWSAGEGGDAVVEGPIAALLLLVAGRHAAALARLSGPGVAVLAKH</sequence>
<organism evidence="2 3">
    <name type="scientific">Streptomyces sporangiiformans</name>
    <dbReference type="NCBI Taxonomy" id="2315329"/>
    <lineage>
        <taxon>Bacteria</taxon>
        <taxon>Bacillati</taxon>
        <taxon>Actinomycetota</taxon>
        <taxon>Actinomycetes</taxon>
        <taxon>Kitasatosporales</taxon>
        <taxon>Streptomycetaceae</taxon>
        <taxon>Streptomyces</taxon>
    </lineage>
</organism>
<proteinExistence type="predicted"/>
<dbReference type="InterPro" id="IPR034660">
    <property type="entry name" value="DinB/YfiT-like"/>
</dbReference>
<dbReference type="Proteomes" id="UP000317378">
    <property type="component" value="Unassembled WGS sequence"/>
</dbReference>
<dbReference type="GO" id="GO:0016853">
    <property type="term" value="F:isomerase activity"/>
    <property type="evidence" value="ECO:0007669"/>
    <property type="project" value="UniProtKB-KW"/>
</dbReference>
<dbReference type="InterPro" id="IPR017517">
    <property type="entry name" value="Maleyloyr_isom"/>
</dbReference>
<dbReference type="InterPro" id="IPR024344">
    <property type="entry name" value="MDMPI_metal-binding"/>
</dbReference>
<evidence type="ECO:0000313" key="3">
    <source>
        <dbReference type="Proteomes" id="UP000317378"/>
    </source>
</evidence>
<reference evidence="2 3" key="1">
    <citation type="submission" date="2019-06" db="EMBL/GenBank/DDBJ databases">
        <title>Streptomyces sporangiiformans sp. nov., a novel actinomycete isolated from soil in Mount Song.</title>
        <authorList>
            <person name="Han L."/>
        </authorList>
    </citation>
    <scope>NUCLEOTIDE SEQUENCE [LARGE SCALE GENOMIC DNA]</scope>
    <source>
        <strain evidence="2 3">NEAU-SSA 1</strain>
    </source>
</reference>